<name>A0A834VGL7_SARSC</name>
<feature type="compositionally biased region" description="Low complexity" evidence="1">
    <location>
        <begin position="319"/>
        <end position="348"/>
    </location>
</feature>
<reference evidence="2" key="2">
    <citation type="submission" date="2020-01" db="EMBL/GenBank/DDBJ databases">
        <authorList>
            <person name="Korhonen P.K.K."/>
            <person name="Guangxu M.G."/>
            <person name="Wang T.W."/>
            <person name="Stroehlein A.J.S."/>
            <person name="Young N.D."/>
            <person name="Ang C.-S.A."/>
            <person name="Fernando D.W.F."/>
            <person name="Lu H.L."/>
            <person name="Taylor S.T."/>
            <person name="Ehtesham M.E.M."/>
            <person name="Najaraj S.H.N."/>
            <person name="Harsha G.H.G."/>
            <person name="Madugundu A.M."/>
            <person name="Renuse S.R."/>
            <person name="Holt D.H."/>
            <person name="Pandey A.P."/>
            <person name="Papenfuss A.P."/>
            <person name="Gasser R.B.G."/>
            <person name="Fischer K.F."/>
        </authorList>
    </citation>
    <scope>NUCLEOTIDE SEQUENCE</scope>
    <source>
        <strain evidence="2">SSS_KF_BRIS2020</strain>
    </source>
</reference>
<dbReference type="EMBL" id="WVUK01000051">
    <property type="protein sequence ID" value="KAF7494985.1"/>
    <property type="molecule type" value="Genomic_DNA"/>
</dbReference>
<feature type="compositionally biased region" description="Acidic residues" evidence="1">
    <location>
        <begin position="379"/>
        <end position="424"/>
    </location>
</feature>
<feature type="compositionally biased region" description="Polar residues" evidence="1">
    <location>
        <begin position="1149"/>
        <end position="1158"/>
    </location>
</feature>
<accession>A0A834VGL7</accession>
<feature type="compositionally biased region" description="Basic and acidic residues" evidence="1">
    <location>
        <begin position="877"/>
        <end position="891"/>
    </location>
</feature>
<feature type="region of interest" description="Disordered" evidence="1">
    <location>
        <begin position="292"/>
        <end position="424"/>
    </location>
</feature>
<feature type="compositionally biased region" description="Low complexity" evidence="1">
    <location>
        <begin position="58"/>
        <end position="70"/>
    </location>
</feature>
<feature type="compositionally biased region" description="Basic and acidic residues" evidence="1">
    <location>
        <begin position="527"/>
        <end position="539"/>
    </location>
</feature>
<feature type="region of interest" description="Disordered" evidence="1">
    <location>
        <begin position="46"/>
        <end position="85"/>
    </location>
</feature>
<proteinExistence type="predicted"/>
<evidence type="ECO:0000313" key="2">
    <source>
        <dbReference type="EMBL" id="KAF7494985.1"/>
    </source>
</evidence>
<feature type="region of interest" description="Disordered" evidence="1">
    <location>
        <begin position="964"/>
        <end position="1021"/>
    </location>
</feature>
<evidence type="ECO:0000256" key="1">
    <source>
        <dbReference type="SAM" id="MobiDB-lite"/>
    </source>
</evidence>
<feature type="compositionally biased region" description="Low complexity" evidence="1">
    <location>
        <begin position="1159"/>
        <end position="1168"/>
    </location>
</feature>
<feature type="compositionally biased region" description="Polar residues" evidence="1">
    <location>
        <begin position="349"/>
        <end position="363"/>
    </location>
</feature>
<reference evidence="3" key="3">
    <citation type="submission" date="2022-06" db="UniProtKB">
        <authorList>
            <consortium name="EnsemblMetazoa"/>
        </authorList>
    </citation>
    <scope>IDENTIFICATION</scope>
</reference>
<dbReference type="OrthoDB" id="10688882at2759"/>
<feature type="compositionally biased region" description="Polar residues" evidence="1">
    <location>
        <begin position="894"/>
        <end position="903"/>
    </location>
</feature>
<evidence type="ECO:0000313" key="4">
    <source>
        <dbReference type="Proteomes" id="UP000070412"/>
    </source>
</evidence>
<feature type="compositionally biased region" description="Basic and acidic residues" evidence="1">
    <location>
        <begin position="620"/>
        <end position="630"/>
    </location>
</feature>
<feature type="compositionally biased region" description="Polar residues" evidence="1">
    <location>
        <begin position="540"/>
        <end position="556"/>
    </location>
</feature>
<gene>
    <name evidence="2" type="ORF">SSS_6026</name>
</gene>
<dbReference type="EnsemblMetazoa" id="SSS_6026s_mrna">
    <property type="protein sequence ID" value="KAF7494985.1"/>
    <property type="gene ID" value="SSS_6026"/>
</dbReference>
<protein>
    <submittedName>
        <fullName evidence="2 3">Uncharacterized protein</fullName>
    </submittedName>
</protein>
<feature type="region of interest" description="Disordered" evidence="1">
    <location>
        <begin position="1136"/>
        <end position="1186"/>
    </location>
</feature>
<keyword evidence="4" id="KW-1185">Reference proteome</keyword>
<feature type="compositionally biased region" description="Low complexity" evidence="1">
    <location>
        <begin position="557"/>
        <end position="573"/>
    </location>
</feature>
<dbReference type="Proteomes" id="UP000070412">
    <property type="component" value="Unassembled WGS sequence"/>
</dbReference>
<feature type="region of interest" description="Disordered" evidence="1">
    <location>
        <begin position="503"/>
        <end position="643"/>
    </location>
</feature>
<reference evidence="4" key="1">
    <citation type="journal article" date="2020" name="PLoS Negl. Trop. Dis.">
        <title>High-quality nuclear genome for Sarcoptes scabiei-A critical resource for a neglected parasite.</title>
        <authorList>
            <person name="Korhonen P.K."/>
            <person name="Gasser R.B."/>
            <person name="Ma G."/>
            <person name="Wang T."/>
            <person name="Stroehlein A.J."/>
            <person name="Young N.D."/>
            <person name="Ang C.S."/>
            <person name="Fernando D.D."/>
            <person name="Lu H.C."/>
            <person name="Taylor S."/>
            <person name="Reynolds S.L."/>
            <person name="Mofiz E."/>
            <person name="Najaraj S.H."/>
            <person name="Gowda H."/>
            <person name="Madugundu A."/>
            <person name="Renuse S."/>
            <person name="Holt D."/>
            <person name="Pandey A."/>
            <person name="Papenfuss A.T."/>
            <person name="Fischer K."/>
        </authorList>
    </citation>
    <scope>NUCLEOTIDE SEQUENCE [LARGE SCALE GENOMIC DNA]</scope>
</reference>
<feature type="compositionally biased region" description="Basic and acidic residues" evidence="1">
    <location>
        <begin position="503"/>
        <end position="512"/>
    </location>
</feature>
<feature type="compositionally biased region" description="Low complexity" evidence="1">
    <location>
        <begin position="966"/>
        <end position="1016"/>
    </location>
</feature>
<organism evidence="2">
    <name type="scientific">Sarcoptes scabiei</name>
    <name type="common">Itch mite</name>
    <name type="synonym">Acarus scabiei</name>
    <dbReference type="NCBI Taxonomy" id="52283"/>
    <lineage>
        <taxon>Eukaryota</taxon>
        <taxon>Metazoa</taxon>
        <taxon>Ecdysozoa</taxon>
        <taxon>Arthropoda</taxon>
        <taxon>Chelicerata</taxon>
        <taxon>Arachnida</taxon>
        <taxon>Acari</taxon>
        <taxon>Acariformes</taxon>
        <taxon>Sarcoptiformes</taxon>
        <taxon>Astigmata</taxon>
        <taxon>Psoroptidia</taxon>
        <taxon>Sarcoptoidea</taxon>
        <taxon>Sarcoptidae</taxon>
        <taxon>Sarcoptinae</taxon>
        <taxon>Sarcoptes</taxon>
    </lineage>
</organism>
<feature type="compositionally biased region" description="Low complexity" evidence="1">
    <location>
        <begin position="292"/>
        <end position="310"/>
    </location>
</feature>
<sequence length="1316" mass="146091">MAASTTTNHIYADRYHTNRSNHSSKLFNDDVLQRQQQKQEQIESISCRLNKTNNPIASQSSSPLRSSSSSKAIVSENPKKIIDDDDNDDDVVVVVSSTDSSRTLPSKPIQSLSIMSSSGTHPFMPNIAMQQQQQSNQTQQGRLQSQPYHLYGYHHFHANLDQPIGHLDYLNQNQSKFIESSMMDSASMTYHPYCPQGGDFISITPSTTSSSSSSVPIGHQVRDPSMMATETSIPMAKTNLLLEPNYSNKKMRDSTQSPFDYNNNNLECKRIEENNLFKNNYFDSERLKQSSNLQQLLSSSPSTSTSSQVLPLPPPPPRSSSSSSSHLSINMNSNENEPPPLSSSSSSSTATMVQNSNVNSTERSFTEPINDIDNYASYENDDGFDDEEEDDDDDDNDDDGVSAGESENDEENEEDLIEDGDNEEEWQSLDRFRRTIYLSTNSLLHSYLQTDIISSINEHFYRSLLWLKKNLNGLDDDPKQSSLIDNYIDSLDSLLQPKDVQRLERTNSKDGGGDEQTIAETIDDEDKNGTVENLHKSKEQFNQSMSNVTTATPSPCSLSTTLNNNNSNSNNSLDLKQQLKRQGSSLSISTSRCCSQSSNPVSQDDDGDKTDQNQVSRSGSKSENHSKEFDENNFDIDTDNTNKAKNERLMDSFRKRRCKISKMKRSRLLRIPMIKRNLPASFWKFNSRFSHHYHDYDHHYGNIFPFQSQQQLSLTNQLIESQNSIFTGVLEAGTDTHHSSSSSSIPSSAHCGSTSNENYVLDKTYHLTSQSQQQLTSVLTTTSYPQQQTNLHQQQSFRNHFIGTHGNGSVETAAPSSSITLGSNDSIHHHHHQHQQQQQHQNQYQSYYWNGHTNFKTVNYLDYDNQQQLPRSSAIRFKSDHDSNNHDDEIRISNPGQNYGSNSAKPLSLSVSMTICPPANTTPTTTATISKTSATASLASTSNDLTFDMSIHISPNITLATPIGTHSLSSNNQSQHLQHSHPSSSLLTFSPSTSTPADPSSSSSASLYHSQQYSSSNQHPHTSYLGLLQSSLNSDSYYYPTSSYQSVPNQSAINYNSQECSSTSTIPSTILYGSSGSMIDQNGSNPIMNYSQTNAHDSWRTNCHATNTSTPYPHYQRHSQRTHYKASFSQMMMAQMQPNQSASNSSSSFPKQMAQTSAQHQQQQHQHQSLYYGTDPGSSTNSYQSSTASNLYGSNLDSVGMMTETSGHCVHSNFSTQPHHHHSSLEQHQTDSIATNASIRSSPFSTTSFIAMAAAVRSYQEVFTNNVSSSNLAINRGLNNVESTSTSSILLASTTPTTTASTIAMTTVVTTPPTVL</sequence>
<feature type="compositionally biased region" description="Polar residues" evidence="1">
    <location>
        <begin position="807"/>
        <end position="825"/>
    </location>
</feature>
<feature type="compositionally biased region" description="Polar residues" evidence="1">
    <location>
        <begin position="46"/>
        <end position="57"/>
    </location>
</feature>
<evidence type="ECO:0000313" key="3">
    <source>
        <dbReference type="EnsemblMetazoa" id="KAF7494985.1"/>
    </source>
</evidence>
<feature type="region of interest" description="Disordered" evidence="1">
    <location>
        <begin position="1"/>
        <end position="23"/>
    </location>
</feature>
<feature type="region of interest" description="Disordered" evidence="1">
    <location>
        <begin position="801"/>
        <end position="842"/>
    </location>
</feature>
<feature type="region of interest" description="Disordered" evidence="1">
    <location>
        <begin position="876"/>
        <end position="903"/>
    </location>
</feature>
<feature type="compositionally biased region" description="Low complexity" evidence="1">
    <location>
        <begin position="584"/>
        <end position="598"/>
    </location>
</feature>
<feature type="compositionally biased region" description="Low complexity" evidence="1">
    <location>
        <begin position="1136"/>
        <end position="1148"/>
    </location>
</feature>